<organism evidence="3 4">
    <name type="scientific">Agathobaculum faecis</name>
    <dbReference type="NCBI Taxonomy" id="2763013"/>
    <lineage>
        <taxon>Bacteria</taxon>
        <taxon>Bacillati</taxon>
        <taxon>Bacillota</taxon>
        <taxon>Clostridia</taxon>
        <taxon>Eubacteriales</taxon>
        <taxon>Butyricicoccaceae</taxon>
        <taxon>Agathobaculum</taxon>
    </lineage>
</organism>
<comment type="caution">
    <text evidence="3">The sequence shown here is derived from an EMBL/GenBank/DDBJ whole genome shotgun (WGS) entry which is preliminary data.</text>
</comment>
<dbReference type="EMBL" id="JACOPL010000005">
    <property type="protein sequence ID" value="MBC5725076.1"/>
    <property type="molecule type" value="Genomic_DNA"/>
</dbReference>
<keyword evidence="2" id="KW-0732">Signal</keyword>
<name>A0A923LVA9_9FIRM</name>
<dbReference type="Proteomes" id="UP000606499">
    <property type="component" value="Unassembled WGS sequence"/>
</dbReference>
<evidence type="ECO:0000313" key="3">
    <source>
        <dbReference type="EMBL" id="MBC5725076.1"/>
    </source>
</evidence>
<protein>
    <submittedName>
        <fullName evidence="3">Uncharacterized protein</fullName>
    </submittedName>
</protein>
<dbReference type="RefSeq" id="WP_147574313.1">
    <property type="nucleotide sequence ID" value="NZ_JACOPL010000005.1"/>
</dbReference>
<keyword evidence="4" id="KW-1185">Reference proteome</keyword>
<feature type="region of interest" description="Disordered" evidence="1">
    <location>
        <begin position="150"/>
        <end position="170"/>
    </location>
</feature>
<evidence type="ECO:0000256" key="2">
    <source>
        <dbReference type="SAM" id="SignalP"/>
    </source>
</evidence>
<feature type="chain" id="PRO_5037530248" evidence="2">
    <location>
        <begin position="26"/>
        <end position="319"/>
    </location>
</feature>
<gene>
    <name evidence="3" type="ORF">H8S45_06350</name>
</gene>
<evidence type="ECO:0000313" key="4">
    <source>
        <dbReference type="Proteomes" id="UP000606499"/>
    </source>
</evidence>
<dbReference type="PROSITE" id="PS51257">
    <property type="entry name" value="PROKAR_LIPOPROTEIN"/>
    <property type="match status" value="1"/>
</dbReference>
<evidence type="ECO:0000256" key="1">
    <source>
        <dbReference type="SAM" id="MobiDB-lite"/>
    </source>
</evidence>
<feature type="signal peptide" evidence="2">
    <location>
        <begin position="1"/>
        <end position="25"/>
    </location>
</feature>
<feature type="region of interest" description="Disordered" evidence="1">
    <location>
        <begin position="289"/>
        <end position="319"/>
    </location>
</feature>
<accession>A0A923LVA9</accession>
<feature type="region of interest" description="Disordered" evidence="1">
    <location>
        <begin position="57"/>
        <end position="86"/>
    </location>
</feature>
<reference evidence="3" key="1">
    <citation type="submission" date="2020-08" db="EMBL/GenBank/DDBJ databases">
        <title>Genome public.</title>
        <authorList>
            <person name="Liu C."/>
            <person name="Sun Q."/>
        </authorList>
    </citation>
    <scope>NUCLEOTIDE SEQUENCE</scope>
    <source>
        <strain evidence="3">NSJ-28</strain>
    </source>
</reference>
<proteinExistence type="predicted"/>
<sequence length="319" mass="33862">MKRFFISFSVCLFCLLSACSGDSSASETISTYSFGEDTIPALEQVMTEQSGGRLTAVLSPESTAGDDAGTDDGNAERTDSAGNEADATSPYIAYDYQQFTEYQTGPVVRSYVDLLTGEAIALQPEEKPDDSVYTQPVGSILLTRQAVMDGATSANSEGENTGDGEATSYASLPHDPELLFRVRIDWTPTSCLVTLDHVAGQDFGNSLLTAGSALSFSTAKDLLNTVSPEEIGLPGSSMSEYSLKPGPGFVEVDHTACLTIYVYQKNAAGTNSLVETYFISSDGSTLYRQTGTEPNQVEKITLSGGHTSQAASSDREPTE</sequence>
<dbReference type="AlphaFoldDB" id="A0A923LVA9"/>